<feature type="domain" description="3-dehydroquinate synthase N-terminal" evidence="4">
    <location>
        <begin position="36"/>
        <end position="206"/>
    </location>
</feature>
<reference evidence="6 7" key="1">
    <citation type="submission" date="2018-07" db="EMBL/GenBank/DDBJ databases">
        <title>The complete nuclear genome of the prasinophyte Chloropicon primus (CCMP1205).</title>
        <authorList>
            <person name="Pombert J.-F."/>
            <person name="Otis C."/>
            <person name="Turmel M."/>
            <person name="Lemieux C."/>
        </authorList>
    </citation>
    <scope>NUCLEOTIDE SEQUENCE [LARGE SCALE GENOMIC DNA]</scope>
    <source>
        <strain evidence="6 7">CCMP1205</strain>
    </source>
</reference>
<keyword evidence="7" id="KW-1185">Reference proteome</keyword>
<dbReference type="GO" id="GO:0016491">
    <property type="term" value="F:oxidoreductase activity"/>
    <property type="evidence" value="ECO:0007669"/>
    <property type="project" value="InterPro"/>
</dbReference>
<gene>
    <name evidence="6" type="ORF">A3770_03p24730</name>
</gene>
<dbReference type="Proteomes" id="UP000316726">
    <property type="component" value="Chromosome 3"/>
</dbReference>
<evidence type="ECO:0000256" key="3">
    <source>
        <dbReference type="SAM" id="MobiDB-lite"/>
    </source>
</evidence>
<evidence type="ECO:0000313" key="6">
    <source>
        <dbReference type="EMBL" id="QDZ19955.1"/>
    </source>
</evidence>
<feature type="region of interest" description="Disordered" evidence="3">
    <location>
        <begin position="1"/>
        <end position="24"/>
    </location>
</feature>
<keyword evidence="1" id="KW-0028">Amino-acid biosynthesis</keyword>
<dbReference type="PANTHER" id="PTHR33563">
    <property type="match status" value="1"/>
</dbReference>
<sequence>MRGGQRLRRGARIGRGQHRSGSRRAALWSSAPGKELWCQTSKEDALVKALELGVKTFVFETCGDEGGVEEREKWVASCLESTAFSREELRLLFRRGGAVETADGRHFASVHLLEDAADTANLATRLSASSVLDTFLVSFDPESGDGWKVIPVENLIAAKGMKGSKLLSVSKTASEAITMLSVLEAGTDGVLLDTNEAGEISEVARFLGAREAEDLVEATVSRVVYEGMGDRACVDLCSVLEPGEGLLCGSFSRGLFLVHSECDATDYINSRPFRVNAGPVHSYVKMPNDRTAYLSELGSGDQVLVVSPDGQTRTATVGRMKIEKRPLVRVDAEVPGSGDVISVFLQNAETVKLVEGGGPWKALPVTRLEPGAKLLCSFREEARHTGILVEERIVEK</sequence>
<proteinExistence type="predicted"/>
<evidence type="ECO:0000256" key="1">
    <source>
        <dbReference type="ARBA" id="ARBA00022605"/>
    </source>
</evidence>
<protein>
    <submittedName>
        <fullName evidence="6">3-dehydroquinate synthase</fullName>
    </submittedName>
</protein>
<dbReference type="OrthoDB" id="3275at2759"/>
<feature type="compositionally biased region" description="Basic residues" evidence="3">
    <location>
        <begin position="1"/>
        <end position="22"/>
    </location>
</feature>
<dbReference type="InterPro" id="IPR030960">
    <property type="entry name" value="DHQS/DOIS_N"/>
</dbReference>
<accession>A0A5B8MJU0</accession>
<dbReference type="EMBL" id="CP031036">
    <property type="protein sequence ID" value="QDZ19955.1"/>
    <property type="molecule type" value="Genomic_DNA"/>
</dbReference>
<dbReference type="InterPro" id="IPR002812">
    <property type="entry name" value="DHQS"/>
</dbReference>
<dbReference type="InterPro" id="IPR056179">
    <property type="entry name" value="DHQS_C"/>
</dbReference>
<evidence type="ECO:0000259" key="4">
    <source>
        <dbReference type="Pfam" id="PF01959"/>
    </source>
</evidence>
<dbReference type="GO" id="GO:0009073">
    <property type="term" value="P:aromatic amino acid family biosynthetic process"/>
    <property type="evidence" value="ECO:0007669"/>
    <property type="project" value="UniProtKB-KW"/>
</dbReference>
<feature type="domain" description="3-dehydroquinate synthase C-terminal" evidence="5">
    <location>
        <begin position="218"/>
        <end position="396"/>
    </location>
</feature>
<dbReference type="AlphaFoldDB" id="A0A5B8MJU0"/>
<organism evidence="6 7">
    <name type="scientific">Chloropicon primus</name>
    <dbReference type="NCBI Taxonomy" id="1764295"/>
    <lineage>
        <taxon>Eukaryota</taxon>
        <taxon>Viridiplantae</taxon>
        <taxon>Chlorophyta</taxon>
        <taxon>Chloropicophyceae</taxon>
        <taxon>Chloropicales</taxon>
        <taxon>Chloropicaceae</taxon>
        <taxon>Chloropicon</taxon>
    </lineage>
</organism>
<dbReference type="Pfam" id="PF01959">
    <property type="entry name" value="DHQS"/>
    <property type="match status" value="1"/>
</dbReference>
<dbReference type="Pfam" id="PF26558">
    <property type="entry name" value="DHQS_2nd"/>
    <property type="match status" value="1"/>
</dbReference>
<dbReference type="GO" id="GO:0003856">
    <property type="term" value="F:3-dehydroquinate synthase activity"/>
    <property type="evidence" value="ECO:0007669"/>
    <property type="project" value="InterPro"/>
</dbReference>
<evidence type="ECO:0000313" key="7">
    <source>
        <dbReference type="Proteomes" id="UP000316726"/>
    </source>
</evidence>
<dbReference type="GO" id="GO:0008652">
    <property type="term" value="P:amino acid biosynthetic process"/>
    <property type="evidence" value="ECO:0007669"/>
    <property type="project" value="UniProtKB-KW"/>
</dbReference>
<dbReference type="STRING" id="1764295.A0A5B8MJU0"/>
<name>A0A5B8MJU0_9CHLO</name>
<evidence type="ECO:0000259" key="5">
    <source>
        <dbReference type="Pfam" id="PF26558"/>
    </source>
</evidence>
<keyword evidence="2" id="KW-0057">Aromatic amino acid biosynthesis</keyword>
<evidence type="ECO:0000256" key="2">
    <source>
        <dbReference type="ARBA" id="ARBA00023141"/>
    </source>
</evidence>
<dbReference type="PANTHER" id="PTHR33563:SF1">
    <property type="entry name" value="3-DEHYDROQUINATE SYNTHASE"/>
    <property type="match status" value="1"/>
</dbReference>